<name>A0A1G2FVF7_9BACT</name>
<protein>
    <recommendedName>
        <fullName evidence="5">Methyltransferase</fullName>
    </recommendedName>
</protein>
<dbReference type="GO" id="GO:0008168">
    <property type="term" value="F:methyltransferase activity"/>
    <property type="evidence" value="ECO:0007669"/>
    <property type="project" value="UniProtKB-KW"/>
</dbReference>
<sequence length="220" mass="24884">MSPYPSTKSQFALLSDAQKKTLEKIPHLEDIEGWLLLCEAVELFDLANRIDSVNPVICEIGSWKGKSAYVFASALKDKEGILFAIDPFTGEGDGASEETYKADINKLDVPLKNNFIQTMDKYNLMKYIKILPFRSEEARSKFNYDKIDLLFIDGNHEYEFVKKDYDLWSPLLISGGSIILHDVKARHVTGPKLVFQECIAGNTVWKNVRIIGEMVVAEKG</sequence>
<dbReference type="GO" id="GO:0032259">
    <property type="term" value="P:methylation"/>
    <property type="evidence" value="ECO:0007669"/>
    <property type="project" value="UniProtKB-KW"/>
</dbReference>
<organism evidence="3 4">
    <name type="scientific">Candidatus Ryanbacteria bacterium RIFCSPHIGHO2_01_45_13</name>
    <dbReference type="NCBI Taxonomy" id="1802112"/>
    <lineage>
        <taxon>Bacteria</taxon>
        <taxon>Candidatus Ryaniibacteriota</taxon>
    </lineage>
</organism>
<dbReference type="GO" id="GO:0071770">
    <property type="term" value="P:DIM/DIP cell wall layer assembly"/>
    <property type="evidence" value="ECO:0007669"/>
    <property type="project" value="TreeGrafter"/>
</dbReference>
<dbReference type="PANTHER" id="PTHR40048:SF1">
    <property type="entry name" value="RHAMNOSYL O-METHYLTRANSFERASE"/>
    <property type="match status" value="1"/>
</dbReference>
<comment type="caution">
    <text evidence="3">The sequence shown here is derived from an EMBL/GenBank/DDBJ whole genome shotgun (WGS) entry which is preliminary data.</text>
</comment>
<dbReference type="Gene3D" id="3.40.50.150">
    <property type="entry name" value="Vaccinia Virus protein VP39"/>
    <property type="match status" value="1"/>
</dbReference>
<keyword evidence="2" id="KW-0808">Transferase</keyword>
<dbReference type="AlphaFoldDB" id="A0A1G2FVF7"/>
<proteinExistence type="predicted"/>
<dbReference type="SUPFAM" id="SSF53335">
    <property type="entry name" value="S-adenosyl-L-methionine-dependent methyltransferases"/>
    <property type="match status" value="1"/>
</dbReference>
<gene>
    <name evidence="3" type="ORF">A2W41_00835</name>
</gene>
<evidence type="ECO:0000256" key="1">
    <source>
        <dbReference type="ARBA" id="ARBA00022603"/>
    </source>
</evidence>
<evidence type="ECO:0008006" key="5">
    <source>
        <dbReference type="Google" id="ProtNLM"/>
    </source>
</evidence>
<keyword evidence="1" id="KW-0489">Methyltransferase</keyword>
<evidence type="ECO:0000256" key="2">
    <source>
        <dbReference type="ARBA" id="ARBA00022679"/>
    </source>
</evidence>
<dbReference type="InterPro" id="IPR029063">
    <property type="entry name" value="SAM-dependent_MTases_sf"/>
</dbReference>
<evidence type="ECO:0000313" key="3">
    <source>
        <dbReference type="EMBL" id="OGZ42035.1"/>
    </source>
</evidence>
<dbReference type="Proteomes" id="UP000176700">
    <property type="component" value="Unassembled WGS sequence"/>
</dbReference>
<dbReference type="PANTHER" id="PTHR40048">
    <property type="entry name" value="RHAMNOSYL O-METHYLTRANSFERASE"/>
    <property type="match status" value="1"/>
</dbReference>
<accession>A0A1G2FVF7</accession>
<dbReference type="GO" id="GO:0005886">
    <property type="term" value="C:plasma membrane"/>
    <property type="evidence" value="ECO:0007669"/>
    <property type="project" value="TreeGrafter"/>
</dbReference>
<reference evidence="3 4" key="1">
    <citation type="journal article" date="2016" name="Nat. Commun.">
        <title>Thousands of microbial genomes shed light on interconnected biogeochemical processes in an aquifer system.</title>
        <authorList>
            <person name="Anantharaman K."/>
            <person name="Brown C.T."/>
            <person name="Hug L.A."/>
            <person name="Sharon I."/>
            <person name="Castelle C.J."/>
            <person name="Probst A.J."/>
            <person name="Thomas B.C."/>
            <person name="Singh A."/>
            <person name="Wilkins M.J."/>
            <person name="Karaoz U."/>
            <person name="Brodie E.L."/>
            <person name="Williams K.H."/>
            <person name="Hubbard S.S."/>
            <person name="Banfield J.F."/>
        </authorList>
    </citation>
    <scope>NUCLEOTIDE SEQUENCE [LARGE SCALE GENOMIC DNA]</scope>
</reference>
<evidence type="ECO:0000313" key="4">
    <source>
        <dbReference type="Proteomes" id="UP000176700"/>
    </source>
</evidence>
<dbReference type="EMBL" id="MHNI01000022">
    <property type="protein sequence ID" value="OGZ42035.1"/>
    <property type="molecule type" value="Genomic_DNA"/>
</dbReference>
<dbReference type="Pfam" id="PF13578">
    <property type="entry name" value="Methyltransf_24"/>
    <property type="match status" value="1"/>
</dbReference>